<keyword evidence="5" id="KW-0862">Zinc</keyword>
<dbReference type="AlphaFoldDB" id="A0A7J7JBW0"/>
<evidence type="ECO:0000256" key="6">
    <source>
        <dbReference type="ARBA" id="ARBA00023242"/>
    </source>
</evidence>
<evidence type="ECO:0000256" key="2">
    <source>
        <dbReference type="ARBA" id="ARBA00022723"/>
    </source>
</evidence>
<dbReference type="EMBL" id="VXIV02002669">
    <property type="protein sequence ID" value="KAF6023740.1"/>
    <property type="molecule type" value="Genomic_DNA"/>
</dbReference>
<dbReference type="Proteomes" id="UP000593567">
    <property type="component" value="Unassembled WGS sequence"/>
</dbReference>
<feature type="region of interest" description="Disordered" evidence="8">
    <location>
        <begin position="306"/>
        <end position="329"/>
    </location>
</feature>
<evidence type="ECO:0000313" key="10">
    <source>
        <dbReference type="EMBL" id="KAF6023740.1"/>
    </source>
</evidence>
<evidence type="ECO:0000256" key="7">
    <source>
        <dbReference type="PROSITE-ProRule" id="PRU00042"/>
    </source>
</evidence>
<evidence type="ECO:0000256" key="1">
    <source>
        <dbReference type="ARBA" id="ARBA00004123"/>
    </source>
</evidence>
<accession>A0A7J7JBW0</accession>
<proteinExistence type="predicted"/>
<evidence type="ECO:0000313" key="11">
    <source>
        <dbReference type="Proteomes" id="UP000593567"/>
    </source>
</evidence>
<evidence type="ECO:0000259" key="9">
    <source>
        <dbReference type="PROSITE" id="PS50157"/>
    </source>
</evidence>
<dbReference type="GO" id="GO:0005634">
    <property type="term" value="C:nucleus"/>
    <property type="evidence" value="ECO:0007669"/>
    <property type="project" value="UniProtKB-SubCell"/>
</dbReference>
<feature type="region of interest" description="Disordered" evidence="8">
    <location>
        <begin position="260"/>
        <end position="279"/>
    </location>
</feature>
<feature type="region of interest" description="Disordered" evidence="8">
    <location>
        <begin position="197"/>
        <end position="233"/>
    </location>
</feature>
<feature type="compositionally biased region" description="Basic and acidic residues" evidence="8">
    <location>
        <begin position="499"/>
        <end position="524"/>
    </location>
</feature>
<comment type="caution">
    <text evidence="10">The sequence shown here is derived from an EMBL/GenBank/DDBJ whole genome shotgun (WGS) entry which is preliminary data.</text>
</comment>
<keyword evidence="11" id="KW-1185">Reference proteome</keyword>
<feature type="region of interest" description="Disordered" evidence="8">
    <location>
        <begin position="479"/>
        <end position="612"/>
    </location>
</feature>
<feature type="compositionally biased region" description="Polar residues" evidence="8">
    <location>
        <begin position="479"/>
        <end position="488"/>
    </location>
</feature>
<dbReference type="InterPro" id="IPR013087">
    <property type="entry name" value="Znf_C2H2_type"/>
</dbReference>
<dbReference type="SMART" id="SM00355">
    <property type="entry name" value="ZnF_C2H2"/>
    <property type="match status" value="7"/>
</dbReference>
<evidence type="ECO:0000256" key="3">
    <source>
        <dbReference type="ARBA" id="ARBA00022737"/>
    </source>
</evidence>
<dbReference type="InterPro" id="IPR036236">
    <property type="entry name" value="Znf_C2H2_sf"/>
</dbReference>
<keyword evidence="2" id="KW-0479">Metal-binding</keyword>
<dbReference type="InterPro" id="IPR050888">
    <property type="entry name" value="ZnF_C2H2-type_TF"/>
</dbReference>
<dbReference type="PROSITE" id="PS50157">
    <property type="entry name" value="ZINC_FINGER_C2H2_2"/>
    <property type="match status" value="1"/>
</dbReference>
<keyword evidence="3" id="KW-0677">Repeat</keyword>
<dbReference type="PROSITE" id="PS00028">
    <property type="entry name" value="ZINC_FINGER_C2H2_1"/>
    <property type="match status" value="1"/>
</dbReference>
<evidence type="ECO:0000256" key="8">
    <source>
        <dbReference type="SAM" id="MobiDB-lite"/>
    </source>
</evidence>
<feature type="compositionally biased region" description="Polar residues" evidence="8">
    <location>
        <begin position="576"/>
        <end position="589"/>
    </location>
</feature>
<dbReference type="SUPFAM" id="SSF57667">
    <property type="entry name" value="beta-beta-alpha zinc fingers"/>
    <property type="match status" value="1"/>
</dbReference>
<feature type="compositionally biased region" description="Polar residues" evidence="8">
    <location>
        <begin position="217"/>
        <end position="228"/>
    </location>
</feature>
<keyword evidence="4 7" id="KW-0863">Zinc-finger</keyword>
<reference evidence="10" key="1">
    <citation type="submission" date="2020-06" db="EMBL/GenBank/DDBJ databases">
        <title>Draft genome of Bugula neritina, a colonial animal packing powerful symbionts and potential medicines.</title>
        <authorList>
            <person name="Rayko M."/>
        </authorList>
    </citation>
    <scope>NUCLEOTIDE SEQUENCE [LARGE SCALE GENOMIC DNA]</scope>
    <source>
        <strain evidence="10">Kwan_BN1</strain>
    </source>
</reference>
<dbReference type="GO" id="GO:0008270">
    <property type="term" value="F:zinc ion binding"/>
    <property type="evidence" value="ECO:0007669"/>
    <property type="project" value="UniProtKB-KW"/>
</dbReference>
<organism evidence="10 11">
    <name type="scientific">Bugula neritina</name>
    <name type="common">Brown bryozoan</name>
    <name type="synonym">Sertularia neritina</name>
    <dbReference type="NCBI Taxonomy" id="10212"/>
    <lineage>
        <taxon>Eukaryota</taxon>
        <taxon>Metazoa</taxon>
        <taxon>Spiralia</taxon>
        <taxon>Lophotrochozoa</taxon>
        <taxon>Bryozoa</taxon>
        <taxon>Gymnolaemata</taxon>
        <taxon>Cheilostomatida</taxon>
        <taxon>Flustrina</taxon>
        <taxon>Buguloidea</taxon>
        <taxon>Bugulidae</taxon>
        <taxon>Bugula</taxon>
    </lineage>
</organism>
<name>A0A7J7JBW0_BUGNE</name>
<sequence length="632" mass="69552">MKTMHPHEPVKVIYPCNQCNFITDQLLLHNLHQDKHTPQGTYTCKLCNKSLTNRIQWVLHKKRCKELQRDAKEPGVSAKSSPVDSQDWKKEHKFFCRHCNSLLTASDEYTEHMAFSHKDEKLRTLYPCSNCSHVTDDDAEYAAHTQCHVTGEKLTCSRCFFICQDEAILLQHQKRCLKEEPDSQEDSSNLDAASMEIDSTESLPEQEKTDAVPSVEVSATQCGSSADQQEGELIAPVDKKEVLSENILPIQKLAGEVTDLQSTPNATTTISPDTQEKPNNSVRLQEAPVAGKTVTSEDVVVPPTSAEAANESVTSEHVVAPPTSAEAANETVTSKRVVAPPTSAKVDGSSNPTINVKENLSQVSEKRVDHIFYCRYCYYVISDVADYKSHMAKKHADKYCSGVVHYCPKCRFVTDLPQNYKHHMARHNVHELLKCDVCYYLAPSQMSLRKHFQSFCCPAAKIAADSKIVVVRNVRSKSQLNVTESQSDGGRASGSEGLGCHKETVGKSSDTLKAEKPDIIDDSRGVAPATINNFAEPETDDDYGGGCDRERRDVDVDSGEVCEDTSAELPSGLEDVSSSSKTDSLQTALVDSDSKPSEAPAQGGYQKVNDEQVSKALIDATRAPTHNLKVAS</sequence>
<dbReference type="PANTHER" id="PTHR24406">
    <property type="entry name" value="TRANSCRIPTIONAL REPRESSOR CTCFL-RELATED"/>
    <property type="match status" value="1"/>
</dbReference>
<evidence type="ECO:0000256" key="5">
    <source>
        <dbReference type="ARBA" id="ARBA00022833"/>
    </source>
</evidence>
<evidence type="ECO:0000256" key="4">
    <source>
        <dbReference type="ARBA" id="ARBA00022771"/>
    </source>
</evidence>
<gene>
    <name evidence="10" type="ORF">EB796_017952</name>
</gene>
<feature type="compositionally biased region" description="Acidic residues" evidence="8">
    <location>
        <begin position="556"/>
        <end position="566"/>
    </location>
</feature>
<protein>
    <recommendedName>
        <fullName evidence="9">C2H2-type domain-containing protein</fullName>
    </recommendedName>
</protein>
<keyword evidence="6" id="KW-0539">Nucleus</keyword>
<feature type="domain" description="C2H2-type" evidence="9">
    <location>
        <begin position="94"/>
        <end position="122"/>
    </location>
</feature>
<comment type="subcellular location">
    <subcellularLocation>
        <location evidence="1">Nucleus</location>
    </subcellularLocation>
</comment>